<feature type="domain" description="4Fe-4S ferredoxin-type" evidence="7">
    <location>
        <begin position="375"/>
        <end position="404"/>
    </location>
</feature>
<evidence type="ECO:0000256" key="3">
    <source>
        <dbReference type="ARBA" id="ARBA00023002"/>
    </source>
</evidence>
<dbReference type="PROSITE" id="PS51379">
    <property type="entry name" value="4FE4S_FER_2"/>
    <property type="match status" value="4"/>
</dbReference>
<dbReference type="GO" id="GO:0052592">
    <property type="term" value="F:oxidoreductase activity, acting on CH or CH2 groups, with an iron-sulfur protein as acceptor"/>
    <property type="evidence" value="ECO:0007669"/>
    <property type="project" value="TreeGrafter"/>
</dbReference>
<dbReference type="CDD" id="cd16374">
    <property type="entry name" value="DMSOR_beta_like"/>
    <property type="match status" value="1"/>
</dbReference>
<dbReference type="GO" id="GO:0033797">
    <property type="term" value="F:selenate reductase activity"/>
    <property type="evidence" value="ECO:0007669"/>
    <property type="project" value="UniProtKB-EC"/>
</dbReference>
<keyword evidence="5" id="KW-0411">Iron-sulfur</keyword>
<dbReference type="PANTHER" id="PTHR31332:SF6">
    <property type="entry name" value="FORMATE DEHYDROGENASE SUBUNIT BETA"/>
    <property type="match status" value="1"/>
</dbReference>
<evidence type="ECO:0000256" key="2">
    <source>
        <dbReference type="ARBA" id="ARBA00022723"/>
    </source>
</evidence>
<comment type="similarity">
    <text evidence="6">Belongs to the FrhB family.</text>
</comment>
<evidence type="ECO:0000256" key="5">
    <source>
        <dbReference type="ARBA" id="ARBA00023014"/>
    </source>
</evidence>
<sequence length="534" mass="60683">MSGNIKECVEHKLCSFCGACISVCPSNALKVGLDNPTIEDKGFCEACERNLCRVVCPQIDIEEELYTTPTEYMEIVIARSTIKEILKNCQDGGITSTLVYTLLEDGVISICAGNKEEWKPDVVTVEDKETLLKTLGSKYTFVPVLSKLHDEVVSKDKKIAVVGLPCQIRALHNMEKTYFRKYNVHYKIGILCTHNFSYTTFKKIVEDLGLKVEDVIKVDINKGKMIFYTKDGEKSIPVSKLDDLCDECCHQCPELYSRFADINIGSMGSPDGWNTVIIMSKKGKELFEKALKKGYIEIYDKEDPKIQKGLAFLEKFTKLKRTKAKEFVENNNIRMKSSLNEIVELFEKRKERINYYEMELKDIPINIISNNDNKTNIYIEPKYCIGCRACEISCTINNNKNRIDIVQVDEIFYAPIKCMHCVDAPCVRVCPEKALYIKNGHVVVDNDKCIGCKMCINACPFGHPKIEVSEDIEISSFGLPRFVQKFELIKCDGCIDRIENDELPCCYLVCPTDAINIENGKIKNAAKLMIVQKF</sequence>
<dbReference type="RefSeq" id="WP_013798451.1">
    <property type="nucleotide sequence ID" value="NC_015562.1"/>
</dbReference>
<gene>
    <name evidence="8" type="ordered locus">Metig_0286</name>
</gene>
<dbReference type="GO" id="GO:0046872">
    <property type="term" value="F:metal ion binding"/>
    <property type="evidence" value="ECO:0007669"/>
    <property type="project" value="UniProtKB-KW"/>
</dbReference>
<protein>
    <submittedName>
        <fullName evidence="8">Coenzyme F420 hydrogenase., Selenate reductase</fullName>
        <ecNumber evidence="8">1.12.98.1</ecNumber>
        <ecNumber evidence="8">1.97.1.9</ecNumber>
    </submittedName>
</protein>
<dbReference type="GO" id="GO:0050454">
    <property type="term" value="F:coenzyme F420 hydrogenase activity"/>
    <property type="evidence" value="ECO:0007669"/>
    <property type="project" value="UniProtKB-EC"/>
</dbReference>
<dbReference type="Pfam" id="PF04422">
    <property type="entry name" value="FrhB_FdhB_N"/>
    <property type="match status" value="1"/>
</dbReference>
<feature type="domain" description="4Fe-4S ferredoxin-type" evidence="7">
    <location>
        <begin position="440"/>
        <end position="469"/>
    </location>
</feature>
<dbReference type="KEGG" id="mig:Metig_0286"/>
<keyword evidence="3 8" id="KW-0560">Oxidoreductase</keyword>
<dbReference type="EC" id="1.12.98.1" evidence="8"/>
<keyword evidence="4" id="KW-0408">Iron</keyword>
<dbReference type="OrthoDB" id="2837at2157"/>
<comment type="cofactor">
    <cofactor evidence="1">
        <name>FAD</name>
        <dbReference type="ChEBI" id="CHEBI:57692"/>
    </cofactor>
</comment>
<dbReference type="Proteomes" id="UP000009227">
    <property type="component" value="Chromosome"/>
</dbReference>
<proteinExistence type="inferred from homology"/>
<dbReference type="SUPFAM" id="SSF54862">
    <property type="entry name" value="4Fe-4S ferredoxins"/>
    <property type="match status" value="2"/>
</dbReference>
<evidence type="ECO:0000259" key="7">
    <source>
        <dbReference type="PROSITE" id="PS51379"/>
    </source>
</evidence>
<reference evidence="8 9" key="1">
    <citation type="submission" date="2011-05" db="EMBL/GenBank/DDBJ databases">
        <title>Complete sequence of Methanotorris igneus Kol 5.</title>
        <authorList>
            <consortium name="US DOE Joint Genome Institute"/>
            <person name="Lucas S."/>
            <person name="Han J."/>
            <person name="Lapidus A."/>
            <person name="Cheng J.-F."/>
            <person name="Goodwin L."/>
            <person name="Pitluck S."/>
            <person name="Peters L."/>
            <person name="Mikhailova N."/>
            <person name="Chertkov O."/>
            <person name="Han C."/>
            <person name="Tapia R."/>
            <person name="Land M."/>
            <person name="Hauser L."/>
            <person name="Kyrpides N."/>
            <person name="Ivanova N."/>
            <person name="Pagani I."/>
            <person name="Sieprawska-Lupa M."/>
            <person name="Whitman W."/>
            <person name="Woyke T."/>
        </authorList>
    </citation>
    <scope>NUCLEOTIDE SEQUENCE [LARGE SCALE GENOMIC DNA]</scope>
    <source>
        <strain evidence="9">DSM 5666 / JCM 11834 / Kol 5</strain>
    </source>
</reference>
<evidence type="ECO:0000256" key="4">
    <source>
        <dbReference type="ARBA" id="ARBA00023004"/>
    </source>
</evidence>
<dbReference type="InterPro" id="IPR017900">
    <property type="entry name" value="4Fe4S_Fe_S_CS"/>
</dbReference>
<dbReference type="Gene3D" id="3.30.70.20">
    <property type="match status" value="3"/>
</dbReference>
<dbReference type="GO" id="GO:0051536">
    <property type="term" value="F:iron-sulfur cluster binding"/>
    <property type="evidence" value="ECO:0007669"/>
    <property type="project" value="UniProtKB-KW"/>
</dbReference>
<dbReference type="HOGENOM" id="CLU_428041_0_0_2"/>
<dbReference type="PROSITE" id="PS00198">
    <property type="entry name" value="4FE4S_FER_1"/>
    <property type="match status" value="2"/>
</dbReference>
<dbReference type="Pfam" id="PF00037">
    <property type="entry name" value="Fer4"/>
    <property type="match status" value="1"/>
</dbReference>
<dbReference type="EMBL" id="CP002737">
    <property type="protein sequence ID" value="AEF95842.1"/>
    <property type="molecule type" value="Genomic_DNA"/>
</dbReference>
<evidence type="ECO:0000256" key="6">
    <source>
        <dbReference type="ARBA" id="ARBA00038369"/>
    </source>
</evidence>
<keyword evidence="2" id="KW-0479">Metal-binding</keyword>
<dbReference type="EC" id="1.97.1.9" evidence="8"/>
<dbReference type="InterPro" id="IPR007525">
    <property type="entry name" value="FrhB_FdhB_C"/>
</dbReference>
<feature type="domain" description="4Fe-4S ferredoxin-type" evidence="7">
    <location>
        <begin position="409"/>
        <end position="439"/>
    </location>
</feature>
<dbReference type="Pfam" id="PF13247">
    <property type="entry name" value="Fer4_11"/>
    <property type="match status" value="1"/>
</dbReference>
<organism evidence="9">
    <name type="scientific">Methanotorris igneus (strain DSM 5666 / JCM 11834 / Kol 5)</name>
    <dbReference type="NCBI Taxonomy" id="880724"/>
    <lineage>
        <taxon>Archaea</taxon>
        <taxon>Methanobacteriati</taxon>
        <taxon>Methanobacteriota</taxon>
        <taxon>Methanomada group</taxon>
        <taxon>Methanococci</taxon>
        <taxon>Methanococcales</taxon>
        <taxon>Methanocaldococcaceae</taxon>
        <taxon>Methanotorris</taxon>
    </lineage>
</organism>
<evidence type="ECO:0000256" key="1">
    <source>
        <dbReference type="ARBA" id="ARBA00001974"/>
    </source>
</evidence>
<dbReference type="Gene3D" id="3.10.450.750">
    <property type="match status" value="1"/>
</dbReference>
<dbReference type="InterPro" id="IPR007516">
    <property type="entry name" value="Co_F420_Hydgase/DH_bsu_N"/>
</dbReference>
<dbReference type="AlphaFoldDB" id="F6BAM8"/>
<evidence type="ECO:0000313" key="9">
    <source>
        <dbReference type="Proteomes" id="UP000009227"/>
    </source>
</evidence>
<evidence type="ECO:0000313" key="8">
    <source>
        <dbReference type="EMBL" id="AEF95842.1"/>
    </source>
</evidence>
<dbReference type="InterPro" id="IPR045220">
    <property type="entry name" value="FRHB/FDHB/HCAR-like"/>
</dbReference>
<name>F6BAM8_METIK</name>
<dbReference type="PANTHER" id="PTHR31332">
    <property type="entry name" value="7-HYDROXYMETHYL CHLOROPHYLL A REDUCTASE, CHLOROPLASTIC"/>
    <property type="match status" value="1"/>
</dbReference>
<dbReference type="GeneID" id="25395053"/>
<feature type="domain" description="4Fe-4S ferredoxin-type" evidence="7">
    <location>
        <begin position="5"/>
        <end position="34"/>
    </location>
</feature>
<dbReference type="InterPro" id="IPR017896">
    <property type="entry name" value="4Fe4S_Fe-S-bd"/>
</dbReference>
<accession>F6BAM8</accession>
<dbReference type="Pfam" id="PF04432">
    <property type="entry name" value="FrhB_FdhB_C"/>
    <property type="match status" value="1"/>
</dbReference>
<dbReference type="STRING" id="880724.Metig_0286"/>
<keyword evidence="9" id="KW-1185">Reference proteome</keyword>